<evidence type="ECO:0000256" key="1">
    <source>
        <dbReference type="ARBA" id="ARBA00023015"/>
    </source>
</evidence>
<dbReference type="Proteomes" id="UP001595975">
    <property type="component" value="Unassembled WGS sequence"/>
</dbReference>
<name>A0ABW0X7D6_9ACTN</name>
<protein>
    <submittedName>
        <fullName evidence="7">TetR/AcrR family transcriptional regulator</fullName>
    </submittedName>
</protein>
<keyword evidence="2 4" id="KW-0238">DNA-binding</keyword>
<proteinExistence type="predicted"/>
<evidence type="ECO:0000259" key="6">
    <source>
        <dbReference type="PROSITE" id="PS50977"/>
    </source>
</evidence>
<dbReference type="SUPFAM" id="SSF46689">
    <property type="entry name" value="Homeodomain-like"/>
    <property type="match status" value="1"/>
</dbReference>
<feature type="domain" description="HTH tetR-type" evidence="6">
    <location>
        <begin position="53"/>
        <end position="113"/>
    </location>
</feature>
<dbReference type="EMBL" id="JBHSOF010000040">
    <property type="protein sequence ID" value="MFC5666457.1"/>
    <property type="molecule type" value="Genomic_DNA"/>
</dbReference>
<sequence length="297" mass="31778">MASRTPSAPSPAPAQGDRPERTEKTAQTGRTGQTSRSGETSQTGRTRRRLSVDERREQLIAVALELFSHRPPEEVSIDDIAAAAGASRPLVYHYFPGKQAIYEESLRRAGRELAARFEEPADGPLSERLYRVMGRYLDFVQSHGPGFAALLRGGSVTASTNTSAVIDEVRQAAHDQILGHLALPSPSPGLRLTVRAWIANAEITSLEWLADRSVPLAELQLHLVQEFVASLTLTAAREPALAAELAGFFAGERPDGPTGRLVRDLAGLLAVPGVADALTALAAPASPPDEEDASDRP</sequence>
<dbReference type="InterPro" id="IPR009057">
    <property type="entry name" value="Homeodomain-like_sf"/>
</dbReference>
<organism evidence="7 8">
    <name type="scientific">Kitasatospora misakiensis</name>
    <dbReference type="NCBI Taxonomy" id="67330"/>
    <lineage>
        <taxon>Bacteria</taxon>
        <taxon>Bacillati</taxon>
        <taxon>Actinomycetota</taxon>
        <taxon>Actinomycetes</taxon>
        <taxon>Kitasatosporales</taxon>
        <taxon>Streptomycetaceae</taxon>
        <taxon>Kitasatospora</taxon>
    </lineage>
</organism>
<evidence type="ECO:0000313" key="8">
    <source>
        <dbReference type="Proteomes" id="UP001595975"/>
    </source>
</evidence>
<dbReference type="InterPro" id="IPR050109">
    <property type="entry name" value="HTH-type_TetR-like_transc_reg"/>
</dbReference>
<dbReference type="PANTHER" id="PTHR30055:SF174">
    <property type="entry name" value="TRANSCRIPTIONAL REGULATORY PROTEIN (PROBABLY TETR-FAMILY)-RELATED"/>
    <property type="match status" value="1"/>
</dbReference>
<evidence type="ECO:0000256" key="3">
    <source>
        <dbReference type="ARBA" id="ARBA00023163"/>
    </source>
</evidence>
<dbReference type="Gene3D" id="1.10.357.10">
    <property type="entry name" value="Tetracycline Repressor, domain 2"/>
    <property type="match status" value="1"/>
</dbReference>
<keyword evidence="3" id="KW-0804">Transcription</keyword>
<comment type="caution">
    <text evidence="7">The sequence shown here is derived from an EMBL/GenBank/DDBJ whole genome shotgun (WGS) entry which is preliminary data.</text>
</comment>
<dbReference type="InterPro" id="IPR001647">
    <property type="entry name" value="HTH_TetR"/>
</dbReference>
<evidence type="ECO:0000256" key="2">
    <source>
        <dbReference type="ARBA" id="ARBA00023125"/>
    </source>
</evidence>
<dbReference type="InterPro" id="IPR054129">
    <property type="entry name" value="DesT_TetR_C"/>
</dbReference>
<dbReference type="PRINTS" id="PR00455">
    <property type="entry name" value="HTHTETR"/>
</dbReference>
<dbReference type="PROSITE" id="PS50977">
    <property type="entry name" value="HTH_TETR_2"/>
    <property type="match status" value="1"/>
</dbReference>
<evidence type="ECO:0000256" key="5">
    <source>
        <dbReference type="SAM" id="MobiDB-lite"/>
    </source>
</evidence>
<evidence type="ECO:0000256" key="4">
    <source>
        <dbReference type="PROSITE-ProRule" id="PRU00335"/>
    </source>
</evidence>
<dbReference type="Pfam" id="PF21943">
    <property type="entry name" value="TetR_C_46"/>
    <property type="match status" value="1"/>
</dbReference>
<accession>A0ABW0X7D6</accession>
<gene>
    <name evidence="7" type="ORF">ACFP3U_26255</name>
</gene>
<dbReference type="Pfam" id="PF00440">
    <property type="entry name" value="TetR_N"/>
    <property type="match status" value="1"/>
</dbReference>
<reference evidence="8" key="1">
    <citation type="journal article" date="2019" name="Int. J. Syst. Evol. Microbiol.">
        <title>The Global Catalogue of Microorganisms (GCM) 10K type strain sequencing project: providing services to taxonomists for standard genome sequencing and annotation.</title>
        <authorList>
            <consortium name="The Broad Institute Genomics Platform"/>
            <consortium name="The Broad Institute Genome Sequencing Center for Infectious Disease"/>
            <person name="Wu L."/>
            <person name="Ma J."/>
        </authorList>
    </citation>
    <scope>NUCLEOTIDE SEQUENCE [LARGE SCALE GENOMIC DNA]</scope>
    <source>
        <strain evidence="8">CGMCC 4.1437</strain>
    </source>
</reference>
<dbReference type="RefSeq" id="WP_380228136.1">
    <property type="nucleotide sequence ID" value="NZ_JBHSOF010000040.1"/>
</dbReference>
<feature type="region of interest" description="Disordered" evidence="5">
    <location>
        <begin position="1"/>
        <end position="52"/>
    </location>
</feature>
<dbReference type="PANTHER" id="PTHR30055">
    <property type="entry name" value="HTH-TYPE TRANSCRIPTIONAL REGULATOR RUTR"/>
    <property type="match status" value="1"/>
</dbReference>
<evidence type="ECO:0000313" key="7">
    <source>
        <dbReference type="EMBL" id="MFC5666457.1"/>
    </source>
</evidence>
<feature type="compositionally biased region" description="Polar residues" evidence="5">
    <location>
        <begin position="25"/>
        <end position="44"/>
    </location>
</feature>
<keyword evidence="8" id="KW-1185">Reference proteome</keyword>
<feature type="DNA-binding region" description="H-T-H motif" evidence="4">
    <location>
        <begin position="76"/>
        <end position="95"/>
    </location>
</feature>
<keyword evidence="1" id="KW-0805">Transcription regulation</keyword>